<dbReference type="SUPFAM" id="SSF54001">
    <property type="entry name" value="Cysteine proteinases"/>
    <property type="match status" value="1"/>
</dbReference>
<proteinExistence type="predicted"/>
<dbReference type="Proteomes" id="UP000800094">
    <property type="component" value="Unassembled WGS sequence"/>
</dbReference>
<dbReference type="Pfam" id="PF01841">
    <property type="entry name" value="Transglut_core"/>
    <property type="match status" value="1"/>
</dbReference>
<dbReference type="InterPro" id="IPR052557">
    <property type="entry name" value="CAP/Cytokinesis_protein"/>
</dbReference>
<dbReference type="EMBL" id="ML987193">
    <property type="protein sequence ID" value="KAF2251193.1"/>
    <property type="molecule type" value="Genomic_DNA"/>
</dbReference>
<feature type="compositionally biased region" description="Pro residues" evidence="1">
    <location>
        <begin position="223"/>
        <end position="233"/>
    </location>
</feature>
<feature type="compositionally biased region" description="Basic and acidic residues" evidence="1">
    <location>
        <begin position="235"/>
        <end position="249"/>
    </location>
</feature>
<feature type="compositionally biased region" description="Low complexity" evidence="1">
    <location>
        <begin position="144"/>
        <end position="160"/>
    </location>
</feature>
<feature type="compositionally biased region" description="Pro residues" evidence="1">
    <location>
        <begin position="285"/>
        <end position="295"/>
    </location>
</feature>
<name>A0A6A6INX7_9PLEO</name>
<dbReference type="GO" id="GO:0005737">
    <property type="term" value="C:cytoplasm"/>
    <property type="evidence" value="ECO:0007669"/>
    <property type="project" value="TreeGrafter"/>
</dbReference>
<feature type="compositionally biased region" description="Basic and acidic residues" evidence="1">
    <location>
        <begin position="130"/>
        <end position="142"/>
    </location>
</feature>
<feature type="compositionally biased region" description="Low complexity" evidence="1">
    <location>
        <begin position="55"/>
        <end position="68"/>
    </location>
</feature>
<dbReference type="PANTHER" id="PTHR46333:SF5">
    <property type="entry name" value="TRANSGLUTAMINASE-LIKE DOMAIN-CONTAINING PROTEIN"/>
    <property type="match status" value="1"/>
</dbReference>
<dbReference type="InterPro" id="IPR002931">
    <property type="entry name" value="Transglutaminase-like"/>
</dbReference>
<dbReference type="GeneID" id="54582022"/>
<feature type="compositionally biased region" description="Low complexity" evidence="1">
    <location>
        <begin position="274"/>
        <end position="284"/>
    </location>
</feature>
<gene>
    <name evidence="3" type="ORF">BU26DRAFT_517907</name>
</gene>
<dbReference type="InterPro" id="IPR038765">
    <property type="entry name" value="Papain-like_cys_pep_sf"/>
</dbReference>
<sequence length="666" mass="72254">MAEPASSIKSRIAALNIEQVHAPSPGSRPAYSYEQATTPKKKPPPPPPPAPGQRPPVQQRQQTVNNPPIFSNAPTSARYLGNQPAPAKPDTPKISPALPPRPPPRSDSKQPPSLPPRKSSENTPSLPPRKSSEYSIRRRDSTESIATVSSGISSLSLGSAKTAFSNATSNGGQLHQVRAPAYDPSKLPPLPPKKAPEDPKQSKATLKAMKSTTDVLASRSLPPQLPSRPPLPTRPESKAKDHVQPEKRQILPPPRRSALDFGMNKSTELPPSIPTSRPSADSSPSPDPGAPPPIPLASRPNLDAIMASKPKLGATAACLKCRDFSAPDSHAARFSRNNLPSSDVGWLASQLTSSFPSPTDKARAIFVWLHHNVDYDTHSFFSGTISPSTPERTITTGLAVCEGYAGLFAALALKAGLEAVVVSGHGKGFGHSALKPGDPLPAFSCGHAWNAVRIDNGEWKLIDACWGAGSLGCGNTYSRHFTPSQFTMDNNDFGYSHYPADQSHLFRTDGRIMTWEEYVMDDMGGRVQIYGDPDDHGLGVRTFQPAMRHLKVHDPHDAPVVRFQFATVCPHWNHERNGKGKPYIFTLHVGGRDGRNSQHLPFNTDGKVWWLDVNRIELGCMGQKVSLMAVIEFDGRDGRGLTMSQYKARVGRCAMKWSSVAMWELV</sequence>
<dbReference type="OrthoDB" id="6129702at2759"/>
<evidence type="ECO:0000256" key="1">
    <source>
        <dbReference type="SAM" id="MobiDB-lite"/>
    </source>
</evidence>
<evidence type="ECO:0000313" key="3">
    <source>
        <dbReference type="EMBL" id="KAF2251193.1"/>
    </source>
</evidence>
<accession>A0A6A6INX7</accession>
<dbReference type="RefSeq" id="XP_033686197.1">
    <property type="nucleotide sequence ID" value="XM_033828692.1"/>
</dbReference>
<evidence type="ECO:0000259" key="2">
    <source>
        <dbReference type="SMART" id="SM00460"/>
    </source>
</evidence>
<organism evidence="3 4">
    <name type="scientific">Trematosphaeria pertusa</name>
    <dbReference type="NCBI Taxonomy" id="390896"/>
    <lineage>
        <taxon>Eukaryota</taxon>
        <taxon>Fungi</taxon>
        <taxon>Dikarya</taxon>
        <taxon>Ascomycota</taxon>
        <taxon>Pezizomycotina</taxon>
        <taxon>Dothideomycetes</taxon>
        <taxon>Pleosporomycetidae</taxon>
        <taxon>Pleosporales</taxon>
        <taxon>Massarineae</taxon>
        <taxon>Trematosphaeriaceae</taxon>
        <taxon>Trematosphaeria</taxon>
    </lineage>
</organism>
<keyword evidence="4" id="KW-1185">Reference proteome</keyword>
<feature type="compositionally biased region" description="Polar residues" evidence="1">
    <location>
        <begin position="162"/>
        <end position="173"/>
    </location>
</feature>
<feature type="compositionally biased region" description="Pro residues" evidence="1">
    <location>
        <begin position="44"/>
        <end position="54"/>
    </location>
</feature>
<evidence type="ECO:0000313" key="4">
    <source>
        <dbReference type="Proteomes" id="UP000800094"/>
    </source>
</evidence>
<feature type="region of interest" description="Disordered" evidence="1">
    <location>
        <begin position="19"/>
        <end position="300"/>
    </location>
</feature>
<dbReference type="PANTHER" id="PTHR46333">
    <property type="entry name" value="CYTOKINESIS PROTEIN 3"/>
    <property type="match status" value="1"/>
</dbReference>
<dbReference type="SMART" id="SM00460">
    <property type="entry name" value="TGc"/>
    <property type="match status" value="1"/>
</dbReference>
<dbReference type="AlphaFoldDB" id="A0A6A6INX7"/>
<feature type="domain" description="Transglutaminase-like" evidence="2">
    <location>
        <begin position="393"/>
        <end position="466"/>
    </location>
</feature>
<dbReference type="Gene3D" id="3.10.620.30">
    <property type="match status" value="1"/>
</dbReference>
<protein>
    <recommendedName>
        <fullName evidence="2">Transglutaminase-like domain-containing protein</fullName>
    </recommendedName>
</protein>
<reference evidence="3" key="1">
    <citation type="journal article" date="2020" name="Stud. Mycol.">
        <title>101 Dothideomycetes genomes: a test case for predicting lifestyles and emergence of pathogens.</title>
        <authorList>
            <person name="Haridas S."/>
            <person name="Albert R."/>
            <person name="Binder M."/>
            <person name="Bloem J."/>
            <person name="Labutti K."/>
            <person name="Salamov A."/>
            <person name="Andreopoulos B."/>
            <person name="Baker S."/>
            <person name="Barry K."/>
            <person name="Bills G."/>
            <person name="Bluhm B."/>
            <person name="Cannon C."/>
            <person name="Castanera R."/>
            <person name="Culley D."/>
            <person name="Daum C."/>
            <person name="Ezra D."/>
            <person name="Gonzalez J."/>
            <person name="Henrissat B."/>
            <person name="Kuo A."/>
            <person name="Liang C."/>
            <person name="Lipzen A."/>
            <person name="Lutzoni F."/>
            <person name="Magnuson J."/>
            <person name="Mondo S."/>
            <person name="Nolan M."/>
            <person name="Ohm R."/>
            <person name="Pangilinan J."/>
            <person name="Park H.-J."/>
            <person name="Ramirez L."/>
            <person name="Alfaro M."/>
            <person name="Sun H."/>
            <person name="Tritt A."/>
            <person name="Yoshinaga Y."/>
            <person name="Zwiers L.-H."/>
            <person name="Turgeon B."/>
            <person name="Goodwin S."/>
            <person name="Spatafora J."/>
            <person name="Crous P."/>
            <person name="Grigoriev I."/>
        </authorList>
    </citation>
    <scope>NUCLEOTIDE SEQUENCE</scope>
    <source>
        <strain evidence="3">CBS 122368</strain>
    </source>
</reference>